<dbReference type="Pfam" id="PF15870">
    <property type="entry name" value="EloA-BP1"/>
    <property type="match status" value="1"/>
</dbReference>
<feature type="domain" description="Exonuclease" evidence="7">
    <location>
        <begin position="412"/>
        <end position="571"/>
    </location>
</feature>
<keyword evidence="5" id="KW-0269">Exonuclease</keyword>
<dbReference type="AlphaFoldDB" id="A0AAV3AZ94"/>
<dbReference type="Pfam" id="PF00929">
    <property type="entry name" value="RNase_T"/>
    <property type="match status" value="1"/>
</dbReference>
<comment type="similarity">
    <text evidence="2">Belongs to the REXO1/REXO3 family.</text>
</comment>
<dbReference type="SUPFAM" id="SSF53098">
    <property type="entry name" value="Ribonuclease H-like"/>
    <property type="match status" value="1"/>
</dbReference>
<evidence type="ECO:0000259" key="7">
    <source>
        <dbReference type="SMART" id="SM00479"/>
    </source>
</evidence>
<dbReference type="Gene3D" id="3.30.420.10">
    <property type="entry name" value="Ribonuclease H-like superfamily/Ribonuclease H"/>
    <property type="match status" value="1"/>
</dbReference>
<comment type="subcellular location">
    <subcellularLocation>
        <location evidence="1">Nucleus</location>
    </subcellularLocation>
</comment>
<dbReference type="CDD" id="cd06145">
    <property type="entry name" value="REX1_like"/>
    <property type="match status" value="1"/>
</dbReference>
<dbReference type="InterPro" id="IPR013520">
    <property type="entry name" value="Ribonucl_H"/>
</dbReference>
<dbReference type="SMART" id="SM00479">
    <property type="entry name" value="EXOIII"/>
    <property type="match status" value="1"/>
</dbReference>
<evidence type="ECO:0000256" key="5">
    <source>
        <dbReference type="ARBA" id="ARBA00022839"/>
    </source>
</evidence>
<evidence type="ECO:0000256" key="2">
    <source>
        <dbReference type="ARBA" id="ARBA00006357"/>
    </source>
</evidence>
<dbReference type="Proteomes" id="UP001181693">
    <property type="component" value="Unassembled WGS sequence"/>
</dbReference>
<dbReference type="InterPro" id="IPR031736">
    <property type="entry name" value="REXO1-like_dom"/>
</dbReference>
<dbReference type="InterPro" id="IPR012337">
    <property type="entry name" value="RNaseH-like_sf"/>
</dbReference>
<evidence type="ECO:0000313" key="8">
    <source>
        <dbReference type="EMBL" id="DBA28132.1"/>
    </source>
</evidence>
<dbReference type="InterPro" id="IPR034922">
    <property type="entry name" value="REX1-like_exo"/>
</dbReference>
<keyword evidence="3" id="KW-0540">Nuclease</keyword>
<evidence type="ECO:0000256" key="4">
    <source>
        <dbReference type="ARBA" id="ARBA00022801"/>
    </source>
</evidence>
<keyword evidence="6" id="KW-0539">Nucleus</keyword>
<dbReference type="EMBL" id="DYDO01000003">
    <property type="protein sequence ID" value="DBA28132.1"/>
    <property type="molecule type" value="Genomic_DNA"/>
</dbReference>
<accession>A0AAV3AZ94</accession>
<reference evidence="8" key="1">
    <citation type="thesis" date="2020" institute="ProQuest LLC" country="789 East Eisenhower Parkway, Ann Arbor, MI, USA">
        <title>Comparative Genomics and Chromosome Evolution.</title>
        <authorList>
            <person name="Mudd A.B."/>
        </authorList>
    </citation>
    <scope>NUCLEOTIDE SEQUENCE</scope>
    <source>
        <strain evidence="8">1538</strain>
        <tissue evidence="8">Blood</tissue>
    </source>
</reference>
<name>A0AAV3AZ94_PYXAD</name>
<dbReference type="PANTHER" id="PTHR12801">
    <property type="entry name" value="RNA EXONUCLEASE REXO1 / RECO3 FAMILY MEMBER-RELATED"/>
    <property type="match status" value="1"/>
</dbReference>
<dbReference type="InterPro" id="IPR047021">
    <property type="entry name" value="REXO1/3/4-like"/>
</dbReference>
<dbReference type="GO" id="GO:0004527">
    <property type="term" value="F:exonuclease activity"/>
    <property type="evidence" value="ECO:0007669"/>
    <property type="project" value="UniProtKB-KW"/>
</dbReference>
<evidence type="ECO:0000256" key="6">
    <source>
        <dbReference type="ARBA" id="ARBA00023242"/>
    </source>
</evidence>
<evidence type="ECO:0000256" key="3">
    <source>
        <dbReference type="ARBA" id="ARBA00022722"/>
    </source>
</evidence>
<evidence type="ECO:0000256" key="1">
    <source>
        <dbReference type="ARBA" id="ARBA00004123"/>
    </source>
</evidence>
<sequence>MEECLRIFNEFTECQAKKNAEQVHCDDQPDAEVQVKGSEPLPGQRKRIARPSAKCDVKESNTILVPFRRSVPHQIQPQRIVQVQQKAVQISSAVKSGQAFIATSQKRIASSISPAFHSFGQMVCVNLVEVQPVLPVRSQICGLGSTLSNTVKPGFPQKRTIPTAPVKIQCRRKSSVIPENSSKVPHETRQRYVTAFVEEFLKDSASIQEAFDKALAEEKAIYERCGSKNMYLNIAVNSLKKLRDQHINVISGPQHSSRREVASSRKQDDKNVTGHTLYNFLKEYLMSQDQLIENGFPRPNPDKPGSAIIQNAVGKNINSDALRKVCCRCGEIFSVTLQGKHVRKEECSYHSGRVRKHKVPGGIETRYTCCEAAVGAPGCQMAKLHVHDGQRENLDGFIRTFPKLQPSDENPGIFSVDCEMCYTTHGLELTRVTVVNEQLQVAYDTFVKPDNEIIDYNTRLSGITEDNLKNITTSIRDVQAIMLNLFSADTILIGHDLEHDLIALKLIHDTVIDTSIVFPHRLGLPHKRALRYLIADYLRRIIQANVAGHDSIEDATACMELMLWKVKEDTKGRR</sequence>
<keyword evidence="4" id="KW-0378">Hydrolase</keyword>
<dbReference type="GO" id="GO:0005634">
    <property type="term" value="C:nucleus"/>
    <property type="evidence" value="ECO:0007669"/>
    <property type="project" value="UniProtKB-SubCell"/>
</dbReference>
<evidence type="ECO:0000313" key="9">
    <source>
        <dbReference type="Proteomes" id="UP001181693"/>
    </source>
</evidence>
<dbReference type="FunFam" id="3.30.420.10:FF:000021">
    <property type="entry name" value="RNA exonuclease 1 homolog"/>
    <property type="match status" value="1"/>
</dbReference>
<comment type="caution">
    <text evidence="8">The sequence shown here is derived from an EMBL/GenBank/DDBJ whole genome shotgun (WGS) entry which is preliminary data.</text>
</comment>
<dbReference type="PANTHER" id="PTHR12801:SF152">
    <property type="entry name" value="EXONUCLEASE DOMAIN-CONTAINING PROTEIN"/>
    <property type="match status" value="1"/>
</dbReference>
<keyword evidence="9" id="KW-1185">Reference proteome</keyword>
<gene>
    <name evidence="8" type="ORF">GDO54_008537</name>
</gene>
<dbReference type="GO" id="GO:0003676">
    <property type="term" value="F:nucleic acid binding"/>
    <property type="evidence" value="ECO:0007669"/>
    <property type="project" value="InterPro"/>
</dbReference>
<proteinExistence type="inferred from homology"/>
<organism evidence="8 9">
    <name type="scientific">Pyxicephalus adspersus</name>
    <name type="common">African bullfrog</name>
    <dbReference type="NCBI Taxonomy" id="30357"/>
    <lineage>
        <taxon>Eukaryota</taxon>
        <taxon>Metazoa</taxon>
        <taxon>Chordata</taxon>
        <taxon>Craniata</taxon>
        <taxon>Vertebrata</taxon>
        <taxon>Euteleostomi</taxon>
        <taxon>Amphibia</taxon>
        <taxon>Batrachia</taxon>
        <taxon>Anura</taxon>
        <taxon>Neobatrachia</taxon>
        <taxon>Ranoidea</taxon>
        <taxon>Pyxicephalidae</taxon>
        <taxon>Pyxicephalinae</taxon>
        <taxon>Pyxicephalus</taxon>
    </lineage>
</organism>
<dbReference type="InterPro" id="IPR036397">
    <property type="entry name" value="RNaseH_sf"/>
</dbReference>
<protein>
    <recommendedName>
        <fullName evidence="7">Exonuclease domain-containing protein</fullName>
    </recommendedName>
</protein>